<keyword evidence="3" id="KW-1185">Reference proteome</keyword>
<keyword evidence="2" id="KW-0223">Dioxygenase</keyword>
<sequence>MRPVFRDANLQKVLDRRGYVQTPLLDASQVDALKRFYFDTLSQSGGSLLAAEADFKSKGEITYDFTFIDRNPAYKRLVFDALVAALDGPQRQLLDDYRPIIANFIHKKPDGGEVPLHQNWAFVDERRCTSVSIWCPLVDSSGANGTLQFVDGSHKRFGEMRGPMVPWELNHIQREIIDGHLTPAHDIAAGQAVILDDSIVHYSGINRTEGLRLAIQLILVPREERTIHFHMNPRALPTRSRSWKLMSSFS</sequence>
<gene>
    <name evidence="2" type="ORF">H9L16_10495</name>
</gene>
<comment type="cofactor">
    <cofactor evidence="1">
        <name>Fe(2+)</name>
        <dbReference type="ChEBI" id="CHEBI:29033"/>
    </cofactor>
</comment>
<accession>A0A7G9SMQ2</accession>
<dbReference type="RefSeq" id="WP_187551650.1">
    <property type="nucleotide sequence ID" value="NZ_CP060719.1"/>
</dbReference>
<dbReference type="GO" id="GO:0005506">
    <property type="term" value="F:iron ion binding"/>
    <property type="evidence" value="ECO:0007669"/>
    <property type="project" value="UniProtKB-ARBA"/>
</dbReference>
<organism evidence="2 3">
    <name type="scientific">Thermomonas carbonis</name>
    <dbReference type="NCBI Taxonomy" id="1463158"/>
    <lineage>
        <taxon>Bacteria</taxon>
        <taxon>Pseudomonadati</taxon>
        <taxon>Pseudomonadota</taxon>
        <taxon>Gammaproteobacteria</taxon>
        <taxon>Lysobacterales</taxon>
        <taxon>Lysobacteraceae</taxon>
        <taxon>Thermomonas</taxon>
    </lineage>
</organism>
<dbReference type="PANTHER" id="PTHR20883:SF48">
    <property type="entry name" value="ECTOINE DIOXYGENASE"/>
    <property type="match status" value="1"/>
</dbReference>
<dbReference type="Gene3D" id="2.60.120.620">
    <property type="entry name" value="q2cbj1_9rhob like domain"/>
    <property type="match status" value="1"/>
</dbReference>
<dbReference type="Pfam" id="PF05721">
    <property type="entry name" value="PhyH"/>
    <property type="match status" value="1"/>
</dbReference>
<dbReference type="EMBL" id="CP060719">
    <property type="protein sequence ID" value="QNN69127.1"/>
    <property type="molecule type" value="Genomic_DNA"/>
</dbReference>
<dbReference type="PANTHER" id="PTHR20883">
    <property type="entry name" value="PHYTANOYL-COA DIOXYGENASE DOMAIN CONTAINING 1"/>
    <property type="match status" value="1"/>
</dbReference>
<dbReference type="KEGG" id="tcn:H9L16_10495"/>
<proteinExistence type="predicted"/>
<keyword evidence="2" id="KW-0560">Oxidoreductase</keyword>
<dbReference type="GO" id="GO:0016706">
    <property type="term" value="F:2-oxoglutarate-dependent dioxygenase activity"/>
    <property type="evidence" value="ECO:0007669"/>
    <property type="project" value="UniProtKB-ARBA"/>
</dbReference>
<dbReference type="AlphaFoldDB" id="A0A7G9SMQ2"/>
<evidence type="ECO:0000313" key="3">
    <source>
        <dbReference type="Proteomes" id="UP000515804"/>
    </source>
</evidence>
<name>A0A7G9SMQ2_9GAMM</name>
<protein>
    <submittedName>
        <fullName evidence="2">Phytanoyl-CoA dioxygenase family protein</fullName>
    </submittedName>
</protein>
<reference evidence="2 3" key="1">
    <citation type="submission" date="2020-08" db="EMBL/GenBank/DDBJ databases">
        <title>Genome sequence of Thermomonas carbonis KCTC 42013T.</title>
        <authorList>
            <person name="Hyun D.-W."/>
            <person name="Bae J.-W."/>
        </authorList>
    </citation>
    <scope>NUCLEOTIDE SEQUENCE [LARGE SCALE GENOMIC DNA]</scope>
    <source>
        <strain evidence="2 3">KCTC 42013</strain>
    </source>
</reference>
<evidence type="ECO:0000256" key="1">
    <source>
        <dbReference type="ARBA" id="ARBA00001954"/>
    </source>
</evidence>
<dbReference type="InterPro" id="IPR008775">
    <property type="entry name" value="Phytyl_CoA_dOase-like"/>
</dbReference>
<dbReference type="SUPFAM" id="SSF51197">
    <property type="entry name" value="Clavaminate synthase-like"/>
    <property type="match status" value="1"/>
</dbReference>
<evidence type="ECO:0000313" key="2">
    <source>
        <dbReference type="EMBL" id="QNN69127.1"/>
    </source>
</evidence>
<dbReference type="Proteomes" id="UP000515804">
    <property type="component" value="Chromosome"/>
</dbReference>